<gene>
    <name evidence="2" type="ORF">UFOPK1643_00031</name>
    <name evidence="3" type="ORF">UFOPK1698_00588</name>
</gene>
<dbReference type="EMBL" id="CAEZTP010000037">
    <property type="protein sequence ID" value="CAB4571963.1"/>
    <property type="molecule type" value="Genomic_DNA"/>
</dbReference>
<sequence length="103" mass="11048">MKYLYSILFGLALGASSVFVHSLYPPFGLILSIAGASFGVWASGRQWGGRTFRFIVAIVWAIVVLRAGFPGLNDEYLIQGDGLGTSLLNIGFIAIVIAIIMPL</sequence>
<evidence type="ECO:0000313" key="2">
    <source>
        <dbReference type="EMBL" id="CAB4559208.1"/>
    </source>
</evidence>
<feature type="transmembrane region" description="Helical" evidence="1">
    <location>
        <begin position="27"/>
        <end position="44"/>
    </location>
</feature>
<keyword evidence="1" id="KW-0472">Membrane</keyword>
<name>A0A6J6DCC6_9ZZZZ</name>
<evidence type="ECO:0000256" key="1">
    <source>
        <dbReference type="SAM" id="Phobius"/>
    </source>
</evidence>
<evidence type="ECO:0000313" key="3">
    <source>
        <dbReference type="EMBL" id="CAB4571963.1"/>
    </source>
</evidence>
<feature type="transmembrane region" description="Helical" evidence="1">
    <location>
        <begin position="51"/>
        <end position="70"/>
    </location>
</feature>
<keyword evidence="1" id="KW-0812">Transmembrane</keyword>
<protein>
    <submittedName>
        <fullName evidence="2">Unannotated protein</fullName>
    </submittedName>
</protein>
<dbReference type="AlphaFoldDB" id="A0A6J6DCC6"/>
<proteinExistence type="predicted"/>
<keyword evidence="1" id="KW-1133">Transmembrane helix</keyword>
<organism evidence="2">
    <name type="scientific">freshwater metagenome</name>
    <dbReference type="NCBI Taxonomy" id="449393"/>
    <lineage>
        <taxon>unclassified sequences</taxon>
        <taxon>metagenomes</taxon>
        <taxon>ecological metagenomes</taxon>
    </lineage>
</organism>
<reference evidence="2" key="1">
    <citation type="submission" date="2020-05" db="EMBL/GenBank/DDBJ databases">
        <authorList>
            <person name="Chiriac C."/>
            <person name="Salcher M."/>
            <person name="Ghai R."/>
            <person name="Kavagutti S V."/>
        </authorList>
    </citation>
    <scope>NUCLEOTIDE SEQUENCE</scope>
</reference>
<accession>A0A6J6DCC6</accession>
<feature type="transmembrane region" description="Helical" evidence="1">
    <location>
        <begin position="82"/>
        <end position="101"/>
    </location>
</feature>
<dbReference type="EMBL" id="CAEZTK010000001">
    <property type="protein sequence ID" value="CAB4559208.1"/>
    <property type="molecule type" value="Genomic_DNA"/>
</dbReference>